<dbReference type="AlphaFoldDB" id="A0ABD3ZA71"/>
<reference evidence="2" key="1">
    <citation type="submission" date="2014-05" db="EMBL/GenBank/DDBJ databases">
        <title>ATOL: Assembling a taxonomically balanced genome-scale reconstruction of the evolutionary history of the Enterobacteriaceae.</title>
        <authorList>
            <person name="Plunkett G. III"/>
            <person name="Neeno-Eckwall E.C."/>
            <person name="Glasner J.D."/>
            <person name="Perna N.T."/>
        </authorList>
    </citation>
    <scope>NUCLEOTIDE SEQUENCE [LARGE SCALE GENOMIC DNA]</scope>
    <source>
        <strain evidence="2">ATCC 13337</strain>
    </source>
</reference>
<gene>
    <name evidence="1" type="ORF">GHAL_4300</name>
</gene>
<dbReference type="EMBL" id="JMPK01000076">
    <property type="protein sequence ID" value="KFC84725.1"/>
    <property type="molecule type" value="Genomic_DNA"/>
</dbReference>
<protein>
    <submittedName>
        <fullName evidence="1">Uncharacterized protein</fullName>
    </submittedName>
</protein>
<evidence type="ECO:0000313" key="2">
    <source>
        <dbReference type="Proteomes" id="UP000028605"/>
    </source>
</evidence>
<name>A0ABD3ZA71_HAFAL</name>
<comment type="caution">
    <text evidence="1">The sequence shown here is derived from an EMBL/GenBank/DDBJ whole genome shotgun (WGS) entry which is preliminary data.</text>
</comment>
<evidence type="ECO:0000313" key="1">
    <source>
        <dbReference type="EMBL" id="KFC84725.1"/>
    </source>
</evidence>
<dbReference type="Proteomes" id="UP000028605">
    <property type="component" value="Unassembled WGS sequence"/>
</dbReference>
<accession>A0ABD3ZA71</accession>
<proteinExistence type="predicted"/>
<organism evidence="1 2">
    <name type="scientific">Hafnia alvei ATCC 13337</name>
    <dbReference type="NCBI Taxonomy" id="910996"/>
    <lineage>
        <taxon>Bacteria</taxon>
        <taxon>Pseudomonadati</taxon>
        <taxon>Pseudomonadota</taxon>
        <taxon>Gammaproteobacteria</taxon>
        <taxon>Enterobacterales</taxon>
        <taxon>Hafniaceae</taxon>
        <taxon>Hafnia</taxon>
    </lineage>
</organism>
<sequence length="45" mass="5008">MYKNAIHAGHFGTIGKKVQKIILAIVFNFVDHSQNPSSVQNLLLD</sequence>